<evidence type="ECO:0000313" key="7">
    <source>
        <dbReference type="Proteomes" id="UP000249016"/>
    </source>
</evidence>
<dbReference type="CDD" id="cd13128">
    <property type="entry name" value="MATE_Wzx_like"/>
    <property type="match status" value="1"/>
</dbReference>
<evidence type="ECO:0000256" key="3">
    <source>
        <dbReference type="ARBA" id="ARBA00022989"/>
    </source>
</evidence>
<feature type="transmembrane region" description="Helical" evidence="5">
    <location>
        <begin position="102"/>
        <end position="124"/>
    </location>
</feature>
<feature type="transmembrane region" description="Helical" evidence="5">
    <location>
        <begin position="348"/>
        <end position="370"/>
    </location>
</feature>
<dbReference type="PANTHER" id="PTHR43424">
    <property type="entry name" value="LOCUS PUTATIVE PROTEIN 1-RELATED"/>
    <property type="match status" value="1"/>
</dbReference>
<keyword evidence="4 5" id="KW-0472">Membrane</keyword>
<protein>
    <submittedName>
        <fullName evidence="6">Uncharacterized protein</fullName>
    </submittedName>
</protein>
<name>A0A327NPU9_9BACT</name>
<comment type="caution">
    <text evidence="6">The sequence shown here is derived from an EMBL/GenBank/DDBJ whole genome shotgun (WGS) entry which is preliminary data.</text>
</comment>
<dbReference type="Pfam" id="PF01943">
    <property type="entry name" value="Polysacc_synt"/>
    <property type="match status" value="1"/>
</dbReference>
<dbReference type="RefSeq" id="WP_111342245.1">
    <property type="nucleotide sequence ID" value="NZ_QLII01000001.1"/>
</dbReference>
<dbReference type="InterPro" id="IPR052556">
    <property type="entry name" value="PolySynth_Transporter"/>
</dbReference>
<feature type="transmembrane region" description="Helical" evidence="5">
    <location>
        <begin position="35"/>
        <end position="53"/>
    </location>
</feature>
<feature type="transmembrane region" description="Helical" evidence="5">
    <location>
        <begin position="59"/>
        <end position="82"/>
    </location>
</feature>
<keyword evidence="3 5" id="KW-1133">Transmembrane helix</keyword>
<evidence type="ECO:0000256" key="5">
    <source>
        <dbReference type="SAM" id="Phobius"/>
    </source>
</evidence>
<keyword evidence="7" id="KW-1185">Reference proteome</keyword>
<organism evidence="6 7">
    <name type="scientific">Spirosoma telluris</name>
    <dbReference type="NCBI Taxonomy" id="2183553"/>
    <lineage>
        <taxon>Bacteria</taxon>
        <taxon>Pseudomonadati</taxon>
        <taxon>Bacteroidota</taxon>
        <taxon>Cytophagia</taxon>
        <taxon>Cytophagales</taxon>
        <taxon>Cytophagaceae</taxon>
        <taxon>Spirosoma</taxon>
    </lineage>
</organism>
<dbReference type="PANTHER" id="PTHR43424:SF1">
    <property type="entry name" value="LOCUS PUTATIVE PROTEIN 1-RELATED"/>
    <property type="match status" value="1"/>
</dbReference>
<dbReference type="GO" id="GO:0016020">
    <property type="term" value="C:membrane"/>
    <property type="evidence" value="ECO:0007669"/>
    <property type="project" value="UniProtKB-SubCell"/>
</dbReference>
<feature type="transmembrane region" description="Helical" evidence="5">
    <location>
        <begin position="163"/>
        <end position="183"/>
    </location>
</feature>
<feature type="transmembrane region" description="Helical" evidence="5">
    <location>
        <begin position="377"/>
        <end position="396"/>
    </location>
</feature>
<feature type="transmembrane region" description="Helical" evidence="5">
    <location>
        <begin position="189"/>
        <end position="209"/>
    </location>
</feature>
<comment type="subcellular location">
    <subcellularLocation>
        <location evidence="1">Membrane</location>
        <topology evidence="1">Multi-pass membrane protein</topology>
    </subcellularLocation>
</comment>
<evidence type="ECO:0000256" key="2">
    <source>
        <dbReference type="ARBA" id="ARBA00022692"/>
    </source>
</evidence>
<evidence type="ECO:0000256" key="4">
    <source>
        <dbReference type="ARBA" id="ARBA00023136"/>
    </source>
</evidence>
<proteinExistence type="predicted"/>
<keyword evidence="2 5" id="KW-0812">Transmembrane</keyword>
<dbReference type="InterPro" id="IPR002797">
    <property type="entry name" value="Polysacc_synth"/>
</dbReference>
<evidence type="ECO:0000256" key="1">
    <source>
        <dbReference type="ARBA" id="ARBA00004141"/>
    </source>
</evidence>
<dbReference type="OrthoDB" id="9770347at2"/>
<dbReference type="EMBL" id="QLII01000001">
    <property type="protein sequence ID" value="RAI74708.1"/>
    <property type="molecule type" value="Genomic_DNA"/>
</dbReference>
<dbReference type="Proteomes" id="UP000249016">
    <property type="component" value="Unassembled WGS sequence"/>
</dbReference>
<accession>A0A327NPU9</accession>
<feature type="transmembrane region" description="Helical" evidence="5">
    <location>
        <begin position="402"/>
        <end position="423"/>
    </location>
</feature>
<feature type="transmembrane region" description="Helical" evidence="5">
    <location>
        <begin position="310"/>
        <end position="328"/>
    </location>
</feature>
<feature type="transmembrane region" description="Helical" evidence="5">
    <location>
        <begin position="230"/>
        <end position="250"/>
    </location>
</feature>
<sequence length="452" mass="50908">MKKAFNGWFSVTNFRKIFPYSKSLMNVGWLFFDKLFRMATGMLVGVWLARYLGPADYGLLSYANVFPLILAPLASLGVNNILVSEIPIQDADAVDRLVRTTVALKLLAGLVAFGLIVTASYFIHASEPQLIVLISISSVSLIVQCFDAVDVYFQSIQKVQYSIIPKIIAFGLATLIRIYGLIAHLHLEFFIMVTALELTSSYLVIYGLFLRQHNHSIFTLLLDKAIVQRLLHLAWPLMLAEFFIFVYMRIDQIMLKYLATSDELGRYSAALRLSEVWYFVAGAITMSYYPGIIKLRSEDYKAYLSRYQTLLNRLAMIGIGLGLLFSMLGNDISTLLYGQKYEGVGPILSIHIWTGVFVFIAVGTNNWFVVENMQRFLLGRTIVGALVNAILNVFLIPRYGAIGASLATLIAQLCAAYLTNGFFSRTKEVFQLQTNALLFLPRLLINTLRRVR</sequence>
<dbReference type="AlphaFoldDB" id="A0A327NPU9"/>
<evidence type="ECO:0000313" key="6">
    <source>
        <dbReference type="EMBL" id="RAI74708.1"/>
    </source>
</evidence>
<gene>
    <name evidence="6" type="ORF">HMF3257_11355</name>
</gene>
<reference evidence="6 7" key="1">
    <citation type="submission" date="2018-06" db="EMBL/GenBank/DDBJ databases">
        <title>Spirosoma sp. HMF3257 Genome sequencing and assembly.</title>
        <authorList>
            <person name="Kang H."/>
            <person name="Cha I."/>
            <person name="Kim H."/>
            <person name="Kang J."/>
            <person name="Joh K."/>
        </authorList>
    </citation>
    <scope>NUCLEOTIDE SEQUENCE [LARGE SCALE GENOMIC DNA]</scope>
    <source>
        <strain evidence="6 7">HMF3257</strain>
    </source>
</reference>